<dbReference type="KEGG" id="halg:HUG10_12300"/>
<dbReference type="GeneID" id="56029627"/>
<keyword evidence="4" id="KW-1185">Reference proteome</keyword>
<name>A0A7D5KV15_9EURY</name>
<feature type="domain" description="Amphi-Trp" evidence="2">
    <location>
        <begin position="8"/>
        <end position="85"/>
    </location>
</feature>
<feature type="compositionally biased region" description="Basic and acidic residues" evidence="1">
    <location>
        <begin position="57"/>
        <end position="73"/>
    </location>
</feature>
<reference evidence="3 4" key="1">
    <citation type="submission" date="2020-07" db="EMBL/GenBank/DDBJ databases">
        <title>Gai3-2, isolated from salt lake.</title>
        <authorList>
            <person name="Cui H."/>
            <person name="Shi X."/>
        </authorList>
    </citation>
    <scope>NUCLEOTIDE SEQUENCE [LARGE SCALE GENOMIC DNA]</scope>
    <source>
        <strain evidence="3 4">Gai3-2</strain>
    </source>
</reference>
<dbReference type="NCBIfam" id="TIGR04354">
    <property type="entry name" value="amphi-Trp"/>
    <property type="match status" value="1"/>
</dbReference>
<gene>
    <name evidence="3" type="ORF">HUG10_12300</name>
</gene>
<proteinExistence type="predicted"/>
<evidence type="ECO:0000313" key="4">
    <source>
        <dbReference type="Proteomes" id="UP000509750"/>
    </source>
</evidence>
<evidence type="ECO:0000259" key="2">
    <source>
        <dbReference type="Pfam" id="PF20068"/>
    </source>
</evidence>
<evidence type="ECO:0000256" key="1">
    <source>
        <dbReference type="SAM" id="MobiDB-lite"/>
    </source>
</evidence>
<dbReference type="Pfam" id="PF20068">
    <property type="entry name" value="Amphi-Trp"/>
    <property type="match status" value="1"/>
</dbReference>
<dbReference type="OrthoDB" id="282103at2157"/>
<dbReference type="RefSeq" id="WP_179169855.1">
    <property type="nucleotide sequence ID" value="NZ_CP058529.1"/>
</dbReference>
<dbReference type="InterPro" id="IPR027598">
    <property type="entry name" value="Amphi-Trp_dom"/>
</dbReference>
<organism evidence="3 4">
    <name type="scientific">Halorarum halophilum</name>
    <dbReference type="NCBI Taxonomy" id="2743090"/>
    <lineage>
        <taxon>Archaea</taxon>
        <taxon>Methanobacteriati</taxon>
        <taxon>Methanobacteriota</taxon>
        <taxon>Stenosarchaea group</taxon>
        <taxon>Halobacteria</taxon>
        <taxon>Halobacteriales</taxon>
        <taxon>Haloferacaceae</taxon>
        <taxon>Halorarum</taxon>
    </lineage>
</organism>
<evidence type="ECO:0000313" key="3">
    <source>
        <dbReference type="EMBL" id="QLG28280.1"/>
    </source>
</evidence>
<dbReference type="Proteomes" id="UP000509750">
    <property type="component" value="Chromosome"/>
</dbReference>
<feature type="compositionally biased region" description="Basic and acidic residues" evidence="1">
    <location>
        <begin position="97"/>
        <end position="108"/>
    </location>
</feature>
<dbReference type="AlphaFoldDB" id="A0A7D5KV15"/>
<accession>A0A7D5KV15</accession>
<feature type="region of interest" description="Disordered" evidence="1">
    <location>
        <begin position="42"/>
        <end position="126"/>
    </location>
</feature>
<protein>
    <submittedName>
        <fullName evidence="3">Amphi-Trp domain-containing protein</fullName>
    </submittedName>
</protein>
<feature type="compositionally biased region" description="Polar residues" evidence="1">
    <location>
        <begin position="47"/>
        <end position="56"/>
    </location>
</feature>
<feature type="compositionally biased region" description="Low complexity" evidence="1">
    <location>
        <begin position="85"/>
        <end position="96"/>
    </location>
</feature>
<dbReference type="EMBL" id="CP058529">
    <property type="protein sequence ID" value="QLG28280.1"/>
    <property type="molecule type" value="Genomic_DNA"/>
</dbReference>
<sequence>MAETTTHTTEMTREETANYLRSIADELGSGSGSVRVPVGNKAVHLSPSDSIESEATVTERSRKLRKDTEEMVLKFKWNPVEDTAESNYGSESSQGEESGRESESRSESEFGQDSESGMGTDDDTDR</sequence>